<dbReference type="EMBL" id="CATOUU010000644">
    <property type="protein sequence ID" value="CAI9937195.1"/>
    <property type="molecule type" value="Genomic_DNA"/>
</dbReference>
<name>A0AA86U0L0_9EUKA</name>
<evidence type="ECO:0000313" key="2">
    <source>
        <dbReference type="EMBL" id="CAL6020843.1"/>
    </source>
</evidence>
<evidence type="ECO:0000313" key="1">
    <source>
        <dbReference type="EMBL" id="CAI9937195.1"/>
    </source>
</evidence>
<sequence length="107" mass="12321">MSITEADMKAKNKTLALFYVSKANVLRGSDHSTYDHSAFKYSLLKLNDIKCVSSLYTADSRRQYSPPNSLNDLSQNHLMSFEILGTISERFRSKIVHQPKTERHQLR</sequence>
<reference evidence="1" key="1">
    <citation type="submission" date="2023-06" db="EMBL/GenBank/DDBJ databases">
        <authorList>
            <person name="Kurt Z."/>
        </authorList>
    </citation>
    <scope>NUCLEOTIDE SEQUENCE</scope>
</reference>
<dbReference type="Proteomes" id="UP001642409">
    <property type="component" value="Unassembled WGS sequence"/>
</dbReference>
<gene>
    <name evidence="1" type="ORF">HINF_LOCUS24840</name>
    <name evidence="2" type="ORF">HINF_LOCUS27864</name>
</gene>
<dbReference type="EMBL" id="CAXDID020000087">
    <property type="protein sequence ID" value="CAL6020843.1"/>
    <property type="molecule type" value="Genomic_DNA"/>
</dbReference>
<keyword evidence="3" id="KW-1185">Reference proteome</keyword>
<organism evidence="1">
    <name type="scientific">Hexamita inflata</name>
    <dbReference type="NCBI Taxonomy" id="28002"/>
    <lineage>
        <taxon>Eukaryota</taxon>
        <taxon>Metamonada</taxon>
        <taxon>Diplomonadida</taxon>
        <taxon>Hexamitidae</taxon>
        <taxon>Hexamitinae</taxon>
        <taxon>Hexamita</taxon>
    </lineage>
</organism>
<proteinExistence type="predicted"/>
<reference evidence="2 3" key="2">
    <citation type="submission" date="2024-07" db="EMBL/GenBank/DDBJ databases">
        <authorList>
            <person name="Akdeniz Z."/>
        </authorList>
    </citation>
    <scope>NUCLEOTIDE SEQUENCE [LARGE SCALE GENOMIC DNA]</scope>
</reference>
<protein>
    <submittedName>
        <fullName evidence="2">Hypothetical_protein</fullName>
    </submittedName>
</protein>
<evidence type="ECO:0000313" key="3">
    <source>
        <dbReference type="Proteomes" id="UP001642409"/>
    </source>
</evidence>
<dbReference type="AlphaFoldDB" id="A0AA86U0L0"/>
<comment type="caution">
    <text evidence="1">The sequence shown here is derived from an EMBL/GenBank/DDBJ whole genome shotgun (WGS) entry which is preliminary data.</text>
</comment>
<accession>A0AA86U0L0</accession>